<accession>A0ACA9YGM0</accession>
<proteinExistence type="predicted"/>
<evidence type="ECO:0000313" key="2">
    <source>
        <dbReference type="Proteomes" id="UP001152531"/>
    </source>
</evidence>
<name>A0ACA9YGM0_9ASCO</name>
<evidence type="ECO:0000313" key="1">
    <source>
        <dbReference type="EMBL" id="CAH6723986.1"/>
    </source>
</evidence>
<comment type="caution">
    <text evidence="1">The sequence shown here is derived from an EMBL/GenBank/DDBJ whole genome shotgun (WGS) entry which is preliminary data.</text>
</comment>
<organism evidence="1 2">
    <name type="scientific">[Candida] jaroonii</name>
    <dbReference type="NCBI Taxonomy" id="467808"/>
    <lineage>
        <taxon>Eukaryota</taxon>
        <taxon>Fungi</taxon>
        <taxon>Dikarya</taxon>
        <taxon>Ascomycota</taxon>
        <taxon>Saccharomycotina</taxon>
        <taxon>Pichiomycetes</taxon>
        <taxon>Debaryomycetaceae</taxon>
        <taxon>Yamadazyma</taxon>
    </lineage>
</organism>
<reference evidence="1" key="1">
    <citation type="submission" date="2022-06" db="EMBL/GenBank/DDBJ databases">
        <authorList>
            <person name="Legras J.-L."/>
            <person name="Devillers H."/>
            <person name="Grondin C."/>
        </authorList>
    </citation>
    <scope>NUCLEOTIDE SEQUENCE</scope>
    <source>
        <strain evidence="1">CLIB 1444</strain>
    </source>
</reference>
<dbReference type="Proteomes" id="UP001152531">
    <property type="component" value="Unassembled WGS sequence"/>
</dbReference>
<keyword evidence="2" id="KW-1185">Reference proteome</keyword>
<sequence length="474" mass="54806">MLQKIHQQQISVDGIDIQGFIDGDVTVHEGFSVEKSELGGFGIFLTVDQILKDKIDETQDLLIARIPAKITFDLPLLLSKQETLKLRSPKEWEIIKQVLSNCEGVNETEILIDYFFAFMIIINNHQESGIKDLEFYLEILSQTNVDVLENSDDFLSQVELKKKHQLEAKYTEIIQSLSPSKVHVPSFEEYYHMNKVIRSRVLEIPHSVEENDEDYTVNTTLVPLLDFANHRYDNNAYFDVDKGTGDILLKVKSDTISMGKQEICIQYSDTKSVQHFVSTYGFIPHNSVQVFEIKVNSNDINHCINKIQDTVDVKYDLIMKWLEISPIIQLIKNGDEIGANVNFNPIPFWVIFSHKFEYVGWEDKLNLSLINDDDLHIDNVEDLRTFIKFQEDKCDVIQGLEKVAIIPDTIEDFDEDECKQKFFSLIKMLNDHKSLPDTSLTSQYLNYKRNLLEKVSSEIDIEHDGFYRPATIYG</sequence>
<dbReference type="EMBL" id="CALSDN010000025">
    <property type="protein sequence ID" value="CAH6723986.1"/>
    <property type="molecule type" value="Genomic_DNA"/>
</dbReference>
<protein>
    <submittedName>
        <fullName evidence="1">Uncharacterized protein</fullName>
    </submittedName>
</protein>
<gene>
    <name evidence="1" type="ORF">CLIB1444_25S00342</name>
</gene>